<evidence type="ECO:0000256" key="1">
    <source>
        <dbReference type="SAM" id="MobiDB-lite"/>
    </source>
</evidence>
<feature type="region of interest" description="Disordered" evidence="1">
    <location>
        <begin position="62"/>
        <end position="82"/>
    </location>
</feature>
<keyword evidence="3" id="KW-1185">Reference proteome</keyword>
<dbReference type="EMBL" id="JACEEZ010003221">
    <property type="protein sequence ID" value="KAG0727560.1"/>
    <property type="molecule type" value="Genomic_DNA"/>
</dbReference>
<evidence type="ECO:0000313" key="3">
    <source>
        <dbReference type="Proteomes" id="UP000770661"/>
    </source>
</evidence>
<name>A0A8J5D3M2_CHIOP</name>
<accession>A0A8J5D3M2</accession>
<dbReference type="AlphaFoldDB" id="A0A8J5D3M2"/>
<evidence type="ECO:0000313" key="2">
    <source>
        <dbReference type="EMBL" id="KAG0727560.1"/>
    </source>
</evidence>
<gene>
    <name evidence="2" type="ORF">GWK47_034437</name>
</gene>
<reference evidence="2" key="1">
    <citation type="submission" date="2020-07" db="EMBL/GenBank/DDBJ databases">
        <title>The High-quality genome of the commercially important snow crab, Chionoecetes opilio.</title>
        <authorList>
            <person name="Jeong J.-H."/>
            <person name="Ryu S."/>
        </authorList>
    </citation>
    <scope>NUCLEOTIDE SEQUENCE</scope>
    <source>
        <strain evidence="2">MADBK_172401_WGS</strain>
        <tissue evidence="2">Digestive gland</tissue>
    </source>
</reference>
<dbReference type="Proteomes" id="UP000770661">
    <property type="component" value="Unassembled WGS sequence"/>
</dbReference>
<organism evidence="2 3">
    <name type="scientific">Chionoecetes opilio</name>
    <name type="common">Atlantic snow crab</name>
    <name type="synonym">Cancer opilio</name>
    <dbReference type="NCBI Taxonomy" id="41210"/>
    <lineage>
        <taxon>Eukaryota</taxon>
        <taxon>Metazoa</taxon>
        <taxon>Ecdysozoa</taxon>
        <taxon>Arthropoda</taxon>
        <taxon>Crustacea</taxon>
        <taxon>Multicrustacea</taxon>
        <taxon>Malacostraca</taxon>
        <taxon>Eumalacostraca</taxon>
        <taxon>Eucarida</taxon>
        <taxon>Decapoda</taxon>
        <taxon>Pleocyemata</taxon>
        <taxon>Brachyura</taxon>
        <taxon>Eubrachyura</taxon>
        <taxon>Majoidea</taxon>
        <taxon>Majidae</taxon>
        <taxon>Chionoecetes</taxon>
    </lineage>
</organism>
<proteinExistence type="predicted"/>
<sequence length="103" mass="11554">MLDPFKSLTKFWVFIPGSPSSLTEKAIQPLTTACRRPGPPRSPQLCPPYPITPVPPFLAATAAASSRHDPTPRNHHHVKREDVNPRRGNFWISLGTLNKHELR</sequence>
<comment type="caution">
    <text evidence="2">The sequence shown here is derived from an EMBL/GenBank/DDBJ whole genome shotgun (WGS) entry which is preliminary data.</text>
</comment>
<protein>
    <submittedName>
        <fullName evidence="2">Uncharacterized protein</fullName>
    </submittedName>
</protein>